<evidence type="ECO:0000256" key="1">
    <source>
        <dbReference type="ARBA" id="ARBA00022801"/>
    </source>
</evidence>
<protein>
    <submittedName>
        <fullName evidence="4">Histidine phosphatase family protein</fullName>
    </submittedName>
</protein>
<dbReference type="InterPro" id="IPR051695">
    <property type="entry name" value="Phosphoglycerate_Mutase"/>
</dbReference>
<dbReference type="GO" id="GO:0045820">
    <property type="term" value="P:negative regulation of glycolytic process"/>
    <property type="evidence" value="ECO:0007669"/>
    <property type="project" value="TreeGrafter"/>
</dbReference>
<dbReference type="CDD" id="cd07067">
    <property type="entry name" value="HP_PGM_like"/>
    <property type="match status" value="1"/>
</dbReference>
<proteinExistence type="predicted"/>
<dbReference type="GO" id="GO:0005829">
    <property type="term" value="C:cytosol"/>
    <property type="evidence" value="ECO:0007669"/>
    <property type="project" value="TreeGrafter"/>
</dbReference>
<dbReference type="SMART" id="SM00855">
    <property type="entry name" value="PGAM"/>
    <property type="match status" value="1"/>
</dbReference>
<organism evidence="4 5">
    <name type="scientific">Candidatus Roizmanbacteria bacterium CG_4_9_14_0_2_um_filter_39_13</name>
    <dbReference type="NCBI Taxonomy" id="1974839"/>
    <lineage>
        <taxon>Bacteria</taxon>
        <taxon>Candidatus Roizmaniibacteriota</taxon>
    </lineage>
</organism>
<dbReference type="GO" id="GO:0004331">
    <property type="term" value="F:fructose-2,6-bisphosphate 2-phosphatase activity"/>
    <property type="evidence" value="ECO:0007669"/>
    <property type="project" value="TreeGrafter"/>
</dbReference>
<evidence type="ECO:0000313" key="4">
    <source>
        <dbReference type="EMBL" id="PJC30287.1"/>
    </source>
</evidence>
<dbReference type="SUPFAM" id="SSF53254">
    <property type="entry name" value="Phosphoglycerate mutase-like"/>
    <property type="match status" value="1"/>
</dbReference>
<keyword evidence="1" id="KW-0378">Hydrolase</keyword>
<evidence type="ECO:0000256" key="2">
    <source>
        <dbReference type="PIRSR" id="PIRSR613078-1"/>
    </source>
</evidence>
<sequence>MTNRSTIFYIVRHGETDGNVKHIQQGQMDFPLNENGVNQAIKRAQDLKKIHFDHAYSSDLIRAHKTAAIIALEHDLVVTTTQALRERNYGKFEGISTDDYTQEINTLFEKWHGLAESEWLQHRVNETVETGEEVVSRALLFLREIAVGHPGKTILTVCHGGVMRDLLVHLGWAKQAELRRYAIKNTGYFILETDGVDFFVKDTVGIEKKK</sequence>
<feature type="active site" description="Tele-phosphohistidine intermediate" evidence="2">
    <location>
        <position position="13"/>
    </location>
</feature>
<comment type="caution">
    <text evidence="4">The sequence shown here is derived from an EMBL/GenBank/DDBJ whole genome shotgun (WGS) entry which is preliminary data.</text>
</comment>
<evidence type="ECO:0000313" key="5">
    <source>
        <dbReference type="Proteomes" id="UP000231383"/>
    </source>
</evidence>
<dbReference type="Gene3D" id="3.40.50.1240">
    <property type="entry name" value="Phosphoglycerate mutase-like"/>
    <property type="match status" value="1"/>
</dbReference>
<dbReference type="PROSITE" id="PS00175">
    <property type="entry name" value="PG_MUTASE"/>
    <property type="match status" value="1"/>
</dbReference>
<dbReference type="Pfam" id="PF00300">
    <property type="entry name" value="His_Phos_1"/>
    <property type="match status" value="1"/>
</dbReference>
<dbReference type="InterPro" id="IPR013078">
    <property type="entry name" value="His_Pase_superF_clade-1"/>
</dbReference>
<dbReference type="PANTHER" id="PTHR46517:SF1">
    <property type="entry name" value="FRUCTOSE-2,6-BISPHOSPHATASE TIGAR"/>
    <property type="match status" value="1"/>
</dbReference>
<reference evidence="5" key="1">
    <citation type="submission" date="2017-09" db="EMBL/GenBank/DDBJ databases">
        <title>Depth-based differentiation of microbial function through sediment-hosted aquifers and enrichment of novel symbionts in the deep terrestrial subsurface.</title>
        <authorList>
            <person name="Probst A.J."/>
            <person name="Ladd B."/>
            <person name="Jarett J.K."/>
            <person name="Geller-Mcgrath D.E."/>
            <person name="Sieber C.M.K."/>
            <person name="Emerson J.B."/>
            <person name="Anantharaman K."/>
            <person name="Thomas B.C."/>
            <person name="Malmstrom R."/>
            <person name="Stieglmeier M."/>
            <person name="Klingl A."/>
            <person name="Woyke T."/>
            <person name="Ryan C.M."/>
            <person name="Banfield J.F."/>
        </authorList>
    </citation>
    <scope>NUCLEOTIDE SEQUENCE [LARGE SCALE GENOMIC DNA]</scope>
</reference>
<gene>
    <name evidence="4" type="ORF">CO051_06485</name>
</gene>
<name>A0A2M8EWP8_9BACT</name>
<dbReference type="InterPro" id="IPR029033">
    <property type="entry name" value="His_PPase_superfam"/>
</dbReference>
<dbReference type="EMBL" id="PFSC01000168">
    <property type="protein sequence ID" value="PJC30287.1"/>
    <property type="molecule type" value="Genomic_DNA"/>
</dbReference>
<dbReference type="Proteomes" id="UP000231383">
    <property type="component" value="Unassembled WGS sequence"/>
</dbReference>
<dbReference type="InterPro" id="IPR001345">
    <property type="entry name" value="PG/BPGM_mutase_AS"/>
</dbReference>
<dbReference type="PANTHER" id="PTHR46517">
    <property type="entry name" value="FRUCTOSE-2,6-BISPHOSPHATASE TIGAR"/>
    <property type="match status" value="1"/>
</dbReference>
<dbReference type="GO" id="GO:0043456">
    <property type="term" value="P:regulation of pentose-phosphate shunt"/>
    <property type="evidence" value="ECO:0007669"/>
    <property type="project" value="TreeGrafter"/>
</dbReference>
<dbReference type="AlphaFoldDB" id="A0A2M8EWP8"/>
<feature type="binding site" evidence="3">
    <location>
        <begin position="86"/>
        <end position="89"/>
    </location>
    <ligand>
        <name>substrate</name>
    </ligand>
</feature>
<evidence type="ECO:0000256" key="3">
    <source>
        <dbReference type="PIRSR" id="PIRSR613078-2"/>
    </source>
</evidence>
<feature type="active site" description="Proton donor/acceptor" evidence="2">
    <location>
        <position position="86"/>
    </location>
</feature>
<feature type="binding site" evidence="3">
    <location>
        <begin position="12"/>
        <end position="19"/>
    </location>
    <ligand>
        <name>substrate</name>
    </ligand>
</feature>
<accession>A0A2M8EWP8</accession>
<feature type="binding site" evidence="3">
    <location>
        <position position="62"/>
    </location>
    <ligand>
        <name>substrate</name>
    </ligand>
</feature>